<reference evidence="1" key="1">
    <citation type="journal article" date="2014" name="Front. Microbiol.">
        <title>High frequency of phylogenetically diverse reductive dehalogenase-homologous genes in deep subseafloor sedimentary metagenomes.</title>
        <authorList>
            <person name="Kawai M."/>
            <person name="Futagami T."/>
            <person name="Toyoda A."/>
            <person name="Takaki Y."/>
            <person name="Nishi S."/>
            <person name="Hori S."/>
            <person name="Arai W."/>
            <person name="Tsubouchi T."/>
            <person name="Morono Y."/>
            <person name="Uchiyama I."/>
            <person name="Ito T."/>
            <person name="Fujiyama A."/>
            <person name="Inagaki F."/>
            <person name="Takami H."/>
        </authorList>
    </citation>
    <scope>NUCLEOTIDE SEQUENCE</scope>
    <source>
        <strain evidence="1">Expedition CK06-06</strain>
    </source>
</reference>
<dbReference type="InterPro" id="IPR050696">
    <property type="entry name" value="FtsA/MreB"/>
</dbReference>
<name>X1B9U2_9ZZZZ</name>
<dbReference type="CDD" id="cd24049">
    <property type="entry name" value="ASKHA_NBD_PilM"/>
    <property type="match status" value="1"/>
</dbReference>
<dbReference type="PANTHER" id="PTHR32432">
    <property type="entry name" value="CELL DIVISION PROTEIN FTSA-RELATED"/>
    <property type="match status" value="1"/>
</dbReference>
<sequence>MALEKFMKIKETLLGVDIGYDSVKIVALRKGNGFHQLRSSNIIAIPPKSLQQKSADLDKIAEAINTARKTARPRISEKLAVSGLPESKVFTKIIQVPQMTDEELKTAVPNEAARHIPLSLDEIYLDWQKLGENSKNSFDVLVVAAPKFLVENYLVLFKKVNLELIAIETKGIAASRSIIKKGEENTIIILDIGAEATGISIFDLGSIKFSYTIPHGGNTLTKSIAAALKMTNEEAEKLK</sequence>
<dbReference type="Gene3D" id="3.30.1490.300">
    <property type="match status" value="1"/>
</dbReference>
<proteinExistence type="predicted"/>
<feature type="non-terminal residue" evidence="1">
    <location>
        <position position="239"/>
    </location>
</feature>
<organism evidence="1">
    <name type="scientific">marine sediment metagenome</name>
    <dbReference type="NCBI Taxonomy" id="412755"/>
    <lineage>
        <taxon>unclassified sequences</taxon>
        <taxon>metagenomes</taxon>
        <taxon>ecological metagenomes</taxon>
    </lineage>
</organism>
<comment type="caution">
    <text evidence="1">The sequence shown here is derived from an EMBL/GenBank/DDBJ whole genome shotgun (WGS) entry which is preliminary data.</text>
</comment>
<dbReference type="PANTHER" id="PTHR32432:SF3">
    <property type="entry name" value="ETHANOLAMINE UTILIZATION PROTEIN EUTJ"/>
    <property type="match status" value="1"/>
</dbReference>
<evidence type="ECO:0000313" key="1">
    <source>
        <dbReference type="EMBL" id="GAG91870.1"/>
    </source>
</evidence>
<gene>
    <name evidence="1" type="ORF">S01H4_40489</name>
</gene>
<dbReference type="SUPFAM" id="SSF53067">
    <property type="entry name" value="Actin-like ATPase domain"/>
    <property type="match status" value="2"/>
</dbReference>
<dbReference type="InterPro" id="IPR005883">
    <property type="entry name" value="PilM"/>
</dbReference>
<dbReference type="EMBL" id="BART01022052">
    <property type="protein sequence ID" value="GAG91870.1"/>
    <property type="molecule type" value="Genomic_DNA"/>
</dbReference>
<dbReference type="AlphaFoldDB" id="X1B9U2"/>
<dbReference type="InterPro" id="IPR043129">
    <property type="entry name" value="ATPase_NBD"/>
</dbReference>
<dbReference type="Pfam" id="PF11104">
    <property type="entry name" value="PilM_2"/>
    <property type="match status" value="1"/>
</dbReference>
<evidence type="ECO:0008006" key="2">
    <source>
        <dbReference type="Google" id="ProtNLM"/>
    </source>
</evidence>
<accession>X1B9U2</accession>
<dbReference type="Gene3D" id="3.30.420.40">
    <property type="match status" value="2"/>
</dbReference>
<protein>
    <recommendedName>
        <fullName evidence="2">SHS2 domain-containing protein</fullName>
    </recommendedName>
</protein>